<dbReference type="PANTHER" id="PTHR33406:SF13">
    <property type="entry name" value="MEMBRANE PROTEIN YDFJ"/>
    <property type="match status" value="1"/>
</dbReference>
<feature type="transmembrane region" description="Helical" evidence="6">
    <location>
        <begin position="400"/>
        <end position="419"/>
    </location>
</feature>
<keyword evidence="2" id="KW-1003">Cell membrane</keyword>
<evidence type="ECO:0000259" key="7">
    <source>
        <dbReference type="PROSITE" id="PS50156"/>
    </source>
</evidence>
<keyword evidence="5 6" id="KW-0472">Membrane</keyword>
<dbReference type="Proteomes" id="UP001593833">
    <property type="component" value="Unassembled WGS sequence"/>
</dbReference>
<feature type="transmembrane region" description="Helical" evidence="6">
    <location>
        <begin position="227"/>
        <end position="260"/>
    </location>
</feature>
<dbReference type="Gene3D" id="1.20.1640.10">
    <property type="entry name" value="Multidrug efflux transporter AcrB transmembrane domain"/>
    <property type="match status" value="2"/>
</dbReference>
<feature type="transmembrane region" description="Helical" evidence="6">
    <location>
        <begin position="12"/>
        <end position="31"/>
    </location>
</feature>
<evidence type="ECO:0000256" key="5">
    <source>
        <dbReference type="ARBA" id="ARBA00023136"/>
    </source>
</evidence>
<proteinExistence type="predicted"/>
<reference evidence="8 9" key="1">
    <citation type="submission" date="2024-09" db="EMBL/GenBank/DDBJ databases">
        <authorList>
            <person name="D'Angelo T."/>
        </authorList>
    </citation>
    <scope>NUCLEOTIDE SEQUENCE [LARGE SCALE GENOMIC DNA]</scope>
    <source>
        <strain evidence="8">SAG AM-320-E07</strain>
    </source>
</reference>
<keyword evidence="4 6" id="KW-1133">Transmembrane helix</keyword>
<feature type="domain" description="SSD" evidence="7">
    <location>
        <begin position="259"/>
        <end position="371"/>
    </location>
</feature>
<dbReference type="Pfam" id="PF03176">
    <property type="entry name" value="MMPL"/>
    <property type="match status" value="2"/>
</dbReference>
<feature type="transmembrane region" description="Helical" evidence="6">
    <location>
        <begin position="650"/>
        <end position="671"/>
    </location>
</feature>
<dbReference type="InterPro" id="IPR000731">
    <property type="entry name" value="SSD"/>
</dbReference>
<comment type="subcellular location">
    <subcellularLocation>
        <location evidence="1">Cell membrane</location>
        <topology evidence="1">Multi-pass membrane protein</topology>
    </subcellularLocation>
</comment>
<comment type="caution">
    <text evidence="8">The sequence shown here is derived from an EMBL/GenBank/DDBJ whole genome shotgun (WGS) entry which is preliminary data.</text>
</comment>
<protein>
    <submittedName>
        <fullName evidence="8">RND family transporter</fullName>
    </submittedName>
</protein>
<dbReference type="EMBL" id="JBHPKH010000001">
    <property type="protein sequence ID" value="MFC1571972.1"/>
    <property type="molecule type" value="Genomic_DNA"/>
</dbReference>
<evidence type="ECO:0000256" key="1">
    <source>
        <dbReference type="ARBA" id="ARBA00004651"/>
    </source>
</evidence>
<evidence type="ECO:0000313" key="8">
    <source>
        <dbReference type="EMBL" id="MFC1571972.1"/>
    </source>
</evidence>
<evidence type="ECO:0000256" key="3">
    <source>
        <dbReference type="ARBA" id="ARBA00022692"/>
    </source>
</evidence>
<dbReference type="PROSITE" id="PS50156">
    <property type="entry name" value="SSD"/>
    <property type="match status" value="1"/>
</dbReference>
<evidence type="ECO:0000313" key="9">
    <source>
        <dbReference type="Proteomes" id="UP001593833"/>
    </source>
</evidence>
<feature type="transmembrane region" description="Helical" evidence="6">
    <location>
        <begin position="623"/>
        <end position="644"/>
    </location>
</feature>
<sequence length="750" mass="80404">MISGPTWLSKLALGHSRICLLIFLLATMAIASGALRLQIRTDGTTIYPPNHPVISATQRDRLIFHENEVVIVLATATSELSSFRTHDGLRTLRSLHESLTHVPGVHEVRTRSLAKLLDVRPGQAALATPWFLEPLPANDAELDSLLTRIDDLEIVHAAFLSEDGSAAAFYIPVAEEIERKAFLNRLDQWVAEQGDHPVELRLTGPVAAEVRLGDEVLRDLARLVPAMLLVVTLVLFVSLGSPAAVITCLIEIGTVLTWTVGLMGHLGSPLTLVTTILPVVILAIAITDEVHLLDRFRRHVDMGSAPAAAIIAAVREMAPPIVLTSITTASAFLSFLTASITPMREFGAFAAFGIVAAMFLSFTLVPVVIVTLPTSWTRPLRFGAGIRRAIRIPHPGGRSAIVATLLLAACIPGALRLSIEDSWIDNFSPKSPLVIAAKQFDKLFWGAYRYDVVLESQEAAFFQLPAGIAVVESLSETLADAPHVGGVLSQLTPYEQFAVLDEKEGPISKLGYETVKRFSGYLMKIQRWVDLDYFLRGDGRQSRVRLLVRNANFSRTRALEEYVHRTTNAALAGTDLSYHVSGELPSAQAAVGSIVGNLMRSIGLTIAVTILLLAAAMRSIRTACVMTLPLLAAVAAVFGAMGYAGVPLGIATSMFGAVAIGVGIDYGIHFVHANASVGPRAGPAARRAALDATAHAVIWNSAILTLGFAVLALSDMRPNRSLGILLAAAMLVSCAATIVILPGILGRLRR</sequence>
<evidence type="ECO:0000256" key="4">
    <source>
        <dbReference type="ARBA" id="ARBA00022989"/>
    </source>
</evidence>
<gene>
    <name evidence="8" type="ORF">ACFL6M_00075</name>
</gene>
<name>A0ABV6YHZ1_UNCEI</name>
<keyword evidence="9" id="KW-1185">Reference proteome</keyword>
<dbReference type="InterPro" id="IPR004869">
    <property type="entry name" value="MMPL_dom"/>
</dbReference>
<feature type="transmembrane region" description="Helical" evidence="6">
    <location>
        <begin position="724"/>
        <end position="745"/>
    </location>
</feature>
<feature type="transmembrane region" description="Helical" evidence="6">
    <location>
        <begin position="266"/>
        <end position="287"/>
    </location>
</feature>
<dbReference type="SUPFAM" id="SSF82866">
    <property type="entry name" value="Multidrug efflux transporter AcrB transmembrane domain"/>
    <property type="match status" value="2"/>
</dbReference>
<feature type="transmembrane region" description="Helical" evidence="6">
    <location>
        <begin position="321"/>
        <end position="340"/>
    </location>
</feature>
<feature type="transmembrane region" description="Helical" evidence="6">
    <location>
        <begin position="346"/>
        <end position="372"/>
    </location>
</feature>
<organism evidence="8 9">
    <name type="scientific">Eiseniibacteriota bacterium</name>
    <dbReference type="NCBI Taxonomy" id="2212470"/>
    <lineage>
        <taxon>Bacteria</taxon>
        <taxon>Candidatus Eiseniibacteriota</taxon>
    </lineage>
</organism>
<feature type="transmembrane region" description="Helical" evidence="6">
    <location>
        <begin position="692"/>
        <end position="712"/>
    </location>
</feature>
<dbReference type="InterPro" id="IPR050545">
    <property type="entry name" value="Mycobact_MmpL"/>
</dbReference>
<accession>A0ABV6YHZ1</accession>
<keyword evidence="3 6" id="KW-0812">Transmembrane</keyword>
<dbReference type="PANTHER" id="PTHR33406">
    <property type="entry name" value="MEMBRANE PROTEIN MJ1562-RELATED"/>
    <property type="match status" value="1"/>
</dbReference>
<evidence type="ECO:0000256" key="2">
    <source>
        <dbReference type="ARBA" id="ARBA00022475"/>
    </source>
</evidence>
<feature type="transmembrane region" description="Helical" evidence="6">
    <location>
        <begin position="598"/>
        <end position="616"/>
    </location>
</feature>
<evidence type="ECO:0000256" key="6">
    <source>
        <dbReference type="SAM" id="Phobius"/>
    </source>
</evidence>